<accession>A0A4E0RF53</accession>
<organism evidence="3 4">
    <name type="scientific">Fasciola hepatica</name>
    <name type="common">Liver fluke</name>
    <dbReference type="NCBI Taxonomy" id="6192"/>
    <lineage>
        <taxon>Eukaryota</taxon>
        <taxon>Metazoa</taxon>
        <taxon>Spiralia</taxon>
        <taxon>Lophotrochozoa</taxon>
        <taxon>Platyhelminthes</taxon>
        <taxon>Trematoda</taxon>
        <taxon>Digenea</taxon>
        <taxon>Plagiorchiida</taxon>
        <taxon>Echinostomata</taxon>
        <taxon>Echinostomatoidea</taxon>
        <taxon>Fasciolidae</taxon>
        <taxon>Fasciola</taxon>
    </lineage>
</organism>
<keyword evidence="4" id="KW-1185">Reference proteome</keyword>
<feature type="region of interest" description="Disordered" evidence="1">
    <location>
        <begin position="1421"/>
        <end position="1491"/>
    </location>
</feature>
<name>A0A4E0RF53_FASHE</name>
<comment type="caution">
    <text evidence="3">The sequence shown here is derived from an EMBL/GenBank/DDBJ whole genome shotgun (WGS) entry which is preliminary data.</text>
</comment>
<evidence type="ECO:0000313" key="4">
    <source>
        <dbReference type="Proteomes" id="UP000230066"/>
    </source>
</evidence>
<feature type="compositionally biased region" description="Basic residues" evidence="1">
    <location>
        <begin position="1482"/>
        <end position="1491"/>
    </location>
</feature>
<dbReference type="PANTHER" id="PTHR12121:SF100">
    <property type="entry name" value="POLY(A)-SPECIFIC RIBONUCLEASE"/>
    <property type="match status" value="1"/>
</dbReference>
<dbReference type="Proteomes" id="UP000230066">
    <property type="component" value="Unassembled WGS sequence"/>
</dbReference>
<dbReference type="InterPro" id="IPR036691">
    <property type="entry name" value="Endo/exonu/phosph_ase_sf"/>
</dbReference>
<dbReference type="InterPro" id="IPR005135">
    <property type="entry name" value="Endo/exonuclease/phosphatase"/>
</dbReference>
<dbReference type="InterPro" id="IPR050410">
    <property type="entry name" value="CCR4/nocturin_mRNA_transcr"/>
</dbReference>
<feature type="compositionally biased region" description="Polar residues" evidence="1">
    <location>
        <begin position="1450"/>
        <end position="1464"/>
    </location>
</feature>
<proteinExistence type="predicted"/>
<reference evidence="3" key="1">
    <citation type="submission" date="2019-03" db="EMBL/GenBank/DDBJ databases">
        <title>Improved annotation for the trematode Fasciola hepatica.</title>
        <authorList>
            <person name="Choi Y.-J."/>
            <person name="Martin J."/>
            <person name="Mitreva M."/>
        </authorList>
    </citation>
    <scope>NUCLEOTIDE SEQUENCE [LARGE SCALE GENOMIC DNA]</scope>
</reference>
<dbReference type="GO" id="GO:0000175">
    <property type="term" value="F:3'-5'-RNA exonuclease activity"/>
    <property type="evidence" value="ECO:0007669"/>
    <property type="project" value="TreeGrafter"/>
</dbReference>
<feature type="region of interest" description="Disordered" evidence="1">
    <location>
        <begin position="692"/>
        <end position="724"/>
    </location>
</feature>
<gene>
    <name evidence="3" type="ORF">D915_001748</name>
</gene>
<feature type="region of interest" description="Disordered" evidence="1">
    <location>
        <begin position="515"/>
        <end position="541"/>
    </location>
</feature>
<dbReference type="SUPFAM" id="SSF56219">
    <property type="entry name" value="DNase I-like"/>
    <property type="match status" value="1"/>
</dbReference>
<feature type="region of interest" description="Disordered" evidence="1">
    <location>
        <begin position="1236"/>
        <end position="1259"/>
    </location>
</feature>
<dbReference type="Gene3D" id="3.60.10.10">
    <property type="entry name" value="Endonuclease/exonuclease/phosphatase"/>
    <property type="match status" value="1"/>
</dbReference>
<evidence type="ECO:0000256" key="1">
    <source>
        <dbReference type="SAM" id="MobiDB-lite"/>
    </source>
</evidence>
<dbReference type="Pfam" id="PF03372">
    <property type="entry name" value="Exo_endo_phos"/>
    <property type="match status" value="1"/>
</dbReference>
<evidence type="ECO:0000259" key="2">
    <source>
        <dbReference type="Pfam" id="PF03372"/>
    </source>
</evidence>
<dbReference type="EMBL" id="JXXN02000403">
    <property type="protein sequence ID" value="THD27509.1"/>
    <property type="molecule type" value="Genomic_DNA"/>
</dbReference>
<feature type="compositionally biased region" description="Basic and acidic residues" evidence="1">
    <location>
        <begin position="528"/>
        <end position="538"/>
    </location>
</feature>
<protein>
    <submittedName>
        <fullName evidence="3">CCR4-NOT transcription complex subunit</fullName>
    </submittedName>
</protein>
<dbReference type="PANTHER" id="PTHR12121">
    <property type="entry name" value="CARBON CATABOLITE REPRESSOR PROTEIN 4"/>
    <property type="match status" value="1"/>
</dbReference>
<evidence type="ECO:0000313" key="3">
    <source>
        <dbReference type="EMBL" id="THD27509.1"/>
    </source>
</evidence>
<sequence length="1491" mass="165276">MRELDILNPSALIETSRLFPKSALLRKPLALQLNPNTHCKLDPLPVSPKISQIELSLPAVGIIRSPFWYSDPRLIRTVRSPRAALLSNMIEVPSSTKFLVHSNCSTELDPLNFKDDSGSPSSDEDVFLPDSTDLPVADNHFTLPSRSTESPNSSWKWYQAPFSNPLCSSTDSGNNARSHRFSGSISDTTNPVQFSKTNAHKHYHLASESVTTHISQKDCTLTSTHSTRFGIHKSLKAPVVRVANTLDSAPLRRDVNSCLCSHADDKQNPRTIHSLRVEQLKLLSAFCALRSPEFSEKIIDKLCSSQSQATDCSGHATHAVVTPWSVQRCELKWLLCILTSTPIDSMRNLSHLIQRLSPSLELSPKLRLPWHNASHRKLQLNSRYQSETESECSGPIGVHRNSSQACSLAASGRLYTPRQRVSRVAAKIPAFHCSQDEVPHHVVARQCRSACDGDTDRKTYAAVAAAAAVPSKSLINVVSQSSWLTPAEASHYGDGTQAAHGKEYQLDRDYGVGGGNSSTIDLSPRKPIHSDNTSDNRHLPVPVGGLCAISPKVSVVSARMAKEPSGGFHNVLSRNPSWYAPTTSCPRRNSNLVRPIPAHPRVTNAHIYRPPFRPTSCDPFCSVSPFSYHAYPTACDYVPRKTKSYDECCVSFSSTSDESHLKNAAQDPSSSSDSTSGVFVDLTGYDVTVSVERLPPISDGPTRPQGPRRCFARDNSQGPVSSAPRYSVCEPHRMAYEYWYPLSMTVPVSPPPPYSECAYNSPVSTSPNSVFLGHSYNEMPWQFSVHPTAIATKLQQTAGRTTPSTPPPHPQSTLHCDAQSWIPSCPSPWASYTPTKLCPCQSALFQLQWLTSQSFSPFGICSCGAPFRPFGSHYFPTRGHLHSTTADCSNLNEPGCAVNFGDHQFGFPTEDFRHRPNFQRQVSCPEGPLSMLCSNSRGGINKCEHSNSSKPPSVQYAPELNSLPFLPSQTTNGSTTGGWVYVPEPIRVPRSHDVYNALRTCLVPHSELRDYATSAPPPRQWRRLEEPKKDGFAFTLMCYNLLCPSYATQNMYPYCPSWALNWDYRRRAILDEIRIYHANIICLQEVETNQFEEIFKPELEKLKYDAVFLPKSRCRTMDMKDCKKVDGCAIFWQIDKFEKLHEFQHEFMFSCTNMCENPPPLIVNRVMTRDNVALGVIFETKGAPGPDGPGGRQFCVTTGHIHWDPELSDVKMIQTILWTAELWAYIDQFLTGSGDLKDRESPTNTRKTPLSNRIPVPGPSSPAASMPVILCGDLNSLPESGVVEFLMRGSLPKSHTDFLNNGFKYMFEDWRLLEKWAVDGDTLRHRFTFDRAYRESQGMQLTNFTYEFKGMIDYVLFSRQHFRLLGSLDQIQESWFAEKKIVGCPHVHIPSDHFALLVELELKPTPQLASLVAARGSARSRCRSEGGSGLENGQAKPVPRGGGGSVGCSPHSTGAMTPNSTGSSGRLDANGDANMGSSTGNGKHRKRQLVL</sequence>
<feature type="compositionally biased region" description="Polar residues" evidence="1">
    <location>
        <begin position="1242"/>
        <end position="1251"/>
    </location>
</feature>
<feature type="domain" description="Endonuclease/exonuclease/phosphatase" evidence="2">
    <location>
        <begin position="1039"/>
        <end position="1393"/>
    </location>
</feature>